<evidence type="ECO:0000259" key="2">
    <source>
        <dbReference type="SMART" id="SM00829"/>
    </source>
</evidence>
<keyword evidence="1" id="KW-0560">Oxidoreductase</keyword>
<sequence length="339" mass="37372">MNTPQNKQILLRQRPEGTLRESDFTLVTRPARELRDGECLARNLYFSLDAGFRKWMNAGADDNYLTAMELGAPVQSIVLGRIEASRHPDYPVGSLVLGRSSWEEFSVFDGSDFLQKLDHDGSFPLHEYVATLGPTGMTAYFGLMDIGRPRTGDTVLVSAAGGAVGSVVGQIARILGCRTIGITSSEDKCRWLVEELGYDAAINHRAPGGLAAGIREHLPDGFDIYFDNVGGPMLDQAVQHMKLGARVVLCGAIADYDQNDRESGVFHMWQFIVKRASAAGFMFSDYVERYPEAVQALSKWLAEGRLKTVVDIREGIEQTPKAFCDMLEGKSRGKCIVRL</sequence>
<dbReference type="InterPro" id="IPR020843">
    <property type="entry name" value="ER"/>
</dbReference>
<dbReference type="InterPro" id="IPR041694">
    <property type="entry name" value="ADH_N_2"/>
</dbReference>
<dbReference type="InterPro" id="IPR011032">
    <property type="entry name" value="GroES-like_sf"/>
</dbReference>
<feature type="domain" description="Enoyl reductase (ER)" evidence="2">
    <location>
        <begin position="17"/>
        <end position="337"/>
    </location>
</feature>
<dbReference type="PANTHER" id="PTHR43205">
    <property type="entry name" value="PROSTAGLANDIN REDUCTASE"/>
    <property type="match status" value="1"/>
</dbReference>
<reference evidence="3 4" key="1">
    <citation type="submission" date="2019-12" db="EMBL/GenBank/DDBJ databases">
        <title>Comparative genomics gives insights into the taxonomy of the Azoarcus-Aromatoleum group and reveals separate origins of nif in the plant-associated Azoarcus and non-plant-associated Aromatoleum sub-groups.</title>
        <authorList>
            <person name="Lafos M."/>
            <person name="Maluk M."/>
            <person name="Batista M."/>
            <person name="Junghare M."/>
            <person name="Carmona M."/>
            <person name="Faoro H."/>
            <person name="Cruz L.M."/>
            <person name="Battistoni F."/>
            <person name="De Souza E."/>
            <person name="Pedrosa F."/>
            <person name="Chen W.-M."/>
            <person name="Poole P.S."/>
            <person name="Dixon R.A."/>
            <person name="James E.K."/>
        </authorList>
    </citation>
    <scope>NUCLEOTIDE SEQUENCE [LARGE SCALE GENOMIC DNA]</scope>
    <source>
        <strain evidence="3 4">T</strain>
    </source>
</reference>
<dbReference type="SUPFAM" id="SSF51735">
    <property type="entry name" value="NAD(P)-binding Rossmann-fold domains"/>
    <property type="match status" value="1"/>
</dbReference>
<organism evidence="3 4">
    <name type="scientific">Aromatoleum toluolicum</name>
    <dbReference type="NCBI Taxonomy" id="90060"/>
    <lineage>
        <taxon>Bacteria</taxon>
        <taxon>Pseudomonadati</taxon>
        <taxon>Pseudomonadota</taxon>
        <taxon>Betaproteobacteria</taxon>
        <taxon>Rhodocyclales</taxon>
        <taxon>Rhodocyclaceae</taxon>
        <taxon>Aromatoleum</taxon>
    </lineage>
</organism>
<proteinExistence type="predicted"/>
<dbReference type="RefSeq" id="WP_169137715.1">
    <property type="nucleotide sequence ID" value="NZ_WTVS01000004.1"/>
</dbReference>
<comment type="caution">
    <text evidence="3">The sequence shown here is derived from an EMBL/GenBank/DDBJ whole genome shotgun (WGS) entry which is preliminary data.</text>
</comment>
<dbReference type="Gene3D" id="3.40.50.720">
    <property type="entry name" value="NAD(P)-binding Rossmann-like Domain"/>
    <property type="match status" value="1"/>
</dbReference>
<dbReference type="InterPro" id="IPR036291">
    <property type="entry name" value="NAD(P)-bd_dom_sf"/>
</dbReference>
<dbReference type="InterPro" id="IPR013149">
    <property type="entry name" value="ADH-like_C"/>
</dbReference>
<keyword evidence="4" id="KW-1185">Reference proteome</keyword>
<dbReference type="Pfam" id="PF00107">
    <property type="entry name" value="ADH_zinc_N"/>
    <property type="match status" value="1"/>
</dbReference>
<dbReference type="InterPro" id="IPR045010">
    <property type="entry name" value="MDR_fam"/>
</dbReference>
<dbReference type="SUPFAM" id="SSF50129">
    <property type="entry name" value="GroES-like"/>
    <property type="match status" value="1"/>
</dbReference>
<protein>
    <submittedName>
        <fullName evidence="3">Zinc-binding dehydrogenase</fullName>
    </submittedName>
</protein>
<dbReference type="PANTHER" id="PTHR43205:SF7">
    <property type="entry name" value="PROSTAGLANDIN REDUCTASE 1"/>
    <property type="match status" value="1"/>
</dbReference>
<evidence type="ECO:0000313" key="4">
    <source>
        <dbReference type="Proteomes" id="UP000634522"/>
    </source>
</evidence>
<gene>
    <name evidence="3" type="ORF">GPA27_03030</name>
</gene>
<dbReference type="CDD" id="cd05288">
    <property type="entry name" value="PGDH"/>
    <property type="match status" value="1"/>
</dbReference>
<dbReference type="Pfam" id="PF16884">
    <property type="entry name" value="ADH_N_2"/>
    <property type="match status" value="1"/>
</dbReference>
<dbReference type="SMART" id="SM00829">
    <property type="entry name" value="PKS_ER"/>
    <property type="match status" value="1"/>
</dbReference>
<dbReference type="EMBL" id="WTVS01000004">
    <property type="protein sequence ID" value="NMF96369.1"/>
    <property type="molecule type" value="Genomic_DNA"/>
</dbReference>
<name>A0ABX1NAT4_9RHOO</name>
<dbReference type="Gene3D" id="3.90.180.10">
    <property type="entry name" value="Medium-chain alcohol dehydrogenases, catalytic domain"/>
    <property type="match status" value="1"/>
</dbReference>
<accession>A0ABX1NAT4</accession>
<evidence type="ECO:0000313" key="3">
    <source>
        <dbReference type="EMBL" id="NMF96369.1"/>
    </source>
</evidence>
<dbReference type="Proteomes" id="UP000634522">
    <property type="component" value="Unassembled WGS sequence"/>
</dbReference>
<evidence type="ECO:0000256" key="1">
    <source>
        <dbReference type="ARBA" id="ARBA00023002"/>
    </source>
</evidence>